<dbReference type="SUPFAM" id="SSF52413">
    <property type="entry name" value="UDP-glucose/GDP-mannose dehydrogenase C-terminal domain"/>
    <property type="match status" value="1"/>
</dbReference>
<dbReference type="PIRSF" id="PIRSF500136">
    <property type="entry name" value="UDP_ManNAc_DH"/>
    <property type="match status" value="1"/>
</dbReference>
<name>A0A382PZB5_9ZZZZ</name>
<evidence type="ECO:0000259" key="4">
    <source>
        <dbReference type="SMART" id="SM00984"/>
    </source>
</evidence>
<dbReference type="InterPro" id="IPR008927">
    <property type="entry name" value="6-PGluconate_DH-like_C_sf"/>
</dbReference>
<proteinExistence type="inferred from homology"/>
<dbReference type="PANTHER" id="PTHR43750">
    <property type="entry name" value="UDP-GLUCOSE 6-DEHYDROGENASE TUAD"/>
    <property type="match status" value="1"/>
</dbReference>
<protein>
    <recommendedName>
        <fullName evidence="4">UDP-glucose/GDP-mannose dehydrogenase C-terminal domain-containing protein</fullName>
    </recommendedName>
</protein>
<reference evidence="5" key="1">
    <citation type="submission" date="2018-05" db="EMBL/GenBank/DDBJ databases">
        <authorList>
            <person name="Lanie J.A."/>
            <person name="Ng W.-L."/>
            <person name="Kazmierczak K.M."/>
            <person name="Andrzejewski T.M."/>
            <person name="Davidsen T.M."/>
            <person name="Wayne K.J."/>
            <person name="Tettelin H."/>
            <person name="Glass J.I."/>
            <person name="Rusch D."/>
            <person name="Podicherti R."/>
            <person name="Tsui H.-C.T."/>
            <person name="Winkler M.E."/>
        </authorList>
    </citation>
    <scope>NUCLEOTIDE SEQUENCE</scope>
</reference>
<dbReference type="InterPro" id="IPR036220">
    <property type="entry name" value="UDP-Glc/GDP-Man_DH_C_sf"/>
</dbReference>
<dbReference type="Gene3D" id="3.40.50.720">
    <property type="entry name" value="NAD(P)-binding Rossmann-like Domain"/>
    <property type="match status" value="2"/>
</dbReference>
<dbReference type="Pfam" id="PF00984">
    <property type="entry name" value="UDPG_MGDP_dh"/>
    <property type="match status" value="1"/>
</dbReference>
<comment type="similarity">
    <text evidence="1">Belongs to the UDP-glucose/GDP-mannose dehydrogenase family.</text>
</comment>
<keyword evidence="2" id="KW-0560">Oxidoreductase</keyword>
<dbReference type="SUPFAM" id="SSF51735">
    <property type="entry name" value="NAD(P)-binding Rossmann-fold domains"/>
    <property type="match status" value="1"/>
</dbReference>
<keyword evidence="3" id="KW-0520">NAD</keyword>
<dbReference type="InterPro" id="IPR014026">
    <property type="entry name" value="UDP-Glc/GDP-Man_DH_dimer"/>
</dbReference>
<dbReference type="InterPro" id="IPR017476">
    <property type="entry name" value="UDP-Glc/GDP-Man"/>
</dbReference>
<dbReference type="InterPro" id="IPR028359">
    <property type="entry name" value="UDP_ManNAc/GlcNAc_DH"/>
</dbReference>
<dbReference type="GO" id="GO:0000271">
    <property type="term" value="P:polysaccharide biosynthetic process"/>
    <property type="evidence" value="ECO:0007669"/>
    <property type="project" value="InterPro"/>
</dbReference>
<evidence type="ECO:0000256" key="1">
    <source>
        <dbReference type="ARBA" id="ARBA00006601"/>
    </source>
</evidence>
<dbReference type="Pfam" id="PF03721">
    <property type="entry name" value="UDPG_MGDP_dh_N"/>
    <property type="match status" value="1"/>
</dbReference>
<dbReference type="EMBL" id="UINC01110486">
    <property type="protein sequence ID" value="SVC78025.1"/>
    <property type="molecule type" value="Genomic_DNA"/>
</dbReference>
<dbReference type="SMART" id="SM00984">
    <property type="entry name" value="UDPG_MGDP_dh_C"/>
    <property type="match status" value="1"/>
</dbReference>
<feature type="domain" description="UDP-glucose/GDP-mannose dehydrogenase C-terminal" evidence="4">
    <location>
        <begin position="196"/>
        <end position="304"/>
    </location>
</feature>
<dbReference type="PANTHER" id="PTHR43750:SF1">
    <property type="entry name" value="GDP-MANNOSE 6-DEHYDROGENASE"/>
    <property type="match status" value="1"/>
</dbReference>
<dbReference type="GO" id="GO:0051287">
    <property type="term" value="F:NAD binding"/>
    <property type="evidence" value="ECO:0007669"/>
    <property type="project" value="InterPro"/>
</dbReference>
<dbReference type="InterPro" id="IPR014027">
    <property type="entry name" value="UDP-Glc/GDP-Man_DH_C"/>
</dbReference>
<accession>A0A382PZB5</accession>
<evidence type="ECO:0000313" key="5">
    <source>
        <dbReference type="EMBL" id="SVC78025.1"/>
    </source>
</evidence>
<organism evidence="5">
    <name type="scientific">marine metagenome</name>
    <dbReference type="NCBI Taxonomy" id="408172"/>
    <lineage>
        <taxon>unclassified sequences</taxon>
        <taxon>metagenomes</taxon>
        <taxon>ecological metagenomes</taxon>
    </lineage>
</organism>
<dbReference type="SUPFAM" id="SSF48179">
    <property type="entry name" value="6-phosphogluconate dehydrogenase C-terminal domain-like"/>
    <property type="match status" value="1"/>
</dbReference>
<dbReference type="PIRSF" id="PIRSF000124">
    <property type="entry name" value="UDPglc_GDPman_dh"/>
    <property type="match status" value="1"/>
</dbReference>
<dbReference type="Pfam" id="PF03720">
    <property type="entry name" value="UDPG_MGDP_dh_C"/>
    <property type="match status" value="1"/>
</dbReference>
<feature type="non-terminal residue" evidence="5">
    <location>
        <position position="1"/>
    </location>
</feature>
<gene>
    <name evidence="5" type="ORF">METZ01_LOCUS330879</name>
</gene>
<evidence type="ECO:0000256" key="3">
    <source>
        <dbReference type="ARBA" id="ARBA00023027"/>
    </source>
</evidence>
<dbReference type="Gene3D" id="1.20.5.170">
    <property type="match status" value="1"/>
</dbReference>
<evidence type="ECO:0000256" key="2">
    <source>
        <dbReference type="ARBA" id="ARBA00023002"/>
    </source>
</evidence>
<dbReference type="InterPro" id="IPR001732">
    <property type="entry name" value="UDP-Glc/GDP-Man_DH_N"/>
</dbReference>
<dbReference type="NCBIfam" id="TIGR03026">
    <property type="entry name" value="NDP-sugDHase"/>
    <property type="match status" value="1"/>
</dbReference>
<sequence>RSTVTPGTLKNIVLPILQKLTGNKFGKKFGIASNPEFLRETTAISDFLNPQYTIIGGLDSKSSDTLSILYSELKGPKHILTTDESEMLKLSSNAFHALKVGFANEIDRYSEKLGVYSHKVMEIFTEDKKLNISKSYLKPGFAFGGSCLPKDLQSLTVQSKQLGIGLPILEGTLTSNNLHIEHAASKILSYKPKSIGILGLGFKPNSDDVRESPSVHLIRKLKPNCTNISFYDPDINIKTMLGSNLEYLNSQIPDISGMACNDIDDLIQKCSLIVITQLRGEFSKIYTKLPKEKIIVDLVKLKKD</sequence>
<dbReference type="GO" id="GO:0016628">
    <property type="term" value="F:oxidoreductase activity, acting on the CH-CH group of donors, NAD or NADP as acceptor"/>
    <property type="evidence" value="ECO:0007669"/>
    <property type="project" value="InterPro"/>
</dbReference>
<dbReference type="GO" id="GO:0016616">
    <property type="term" value="F:oxidoreductase activity, acting on the CH-OH group of donors, NAD or NADP as acceptor"/>
    <property type="evidence" value="ECO:0007669"/>
    <property type="project" value="InterPro"/>
</dbReference>
<dbReference type="InterPro" id="IPR036291">
    <property type="entry name" value="NAD(P)-bd_dom_sf"/>
</dbReference>
<dbReference type="AlphaFoldDB" id="A0A382PZB5"/>